<evidence type="ECO:0000256" key="3">
    <source>
        <dbReference type="ARBA" id="ARBA00009164"/>
    </source>
</evidence>
<evidence type="ECO:0000256" key="2">
    <source>
        <dbReference type="ARBA" id="ARBA00005126"/>
    </source>
</evidence>
<name>A0ABD2QMG6_9PLAT</name>
<keyword evidence="10" id="KW-1185">Reference proteome</keyword>
<dbReference type="GO" id="GO:0006729">
    <property type="term" value="P:tetrahydrobiopterin biosynthetic process"/>
    <property type="evidence" value="ECO:0007669"/>
    <property type="project" value="UniProtKB-KW"/>
</dbReference>
<dbReference type="Proteomes" id="UP001626550">
    <property type="component" value="Unassembled WGS sequence"/>
</dbReference>
<dbReference type="EMBL" id="JBJKFK010000034">
    <property type="protein sequence ID" value="KAL3320717.1"/>
    <property type="molecule type" value="Genomic_DNA"/>
</dbReference>
<evidence type="ECO:0000256" key="7">
    <source>
        <dbReference type="ARBA" id="ARBA00023007"/>
    </source>
</evidence>
<accession>A0ABD2QMG6</accession>
<dbReference type="InterPro" id="IPR038418">
    <property type="entry name" value="6-PTP_synth/QueD_sf"/>
</dbReference>
<comment type="cofactor">
    <cofactor evidence="1">
        <name>Zn(2+)</name>
        <dbReference type="ChEBI" id="CHEBI:29105"/>
    </cofactor>
</comment>
<dbReference type="Pfam" id="PF01242">
    <property type="entry name" value="PTPS"/>
    <property type="match status" value="1"/>
</dbReference>
<dbReference type="GO" id="GO:0046872">
    <property type="term" value="F:metal ion binding"/>
    <property type="evidence" value="ECO:0007669"/>
    <property type="project" value="UniProtKB-KW"/>
</dbReference>
<protein>
    <recommendedName>
        <fullName evidence="4">6-pyruvoyltetrahydropterin synthase</fullName>
        <ecNumber evidence="4">4.2.3.12</ecNumber>
    </recommendedName>
</protein>
<comment type="similarity">
    <text evidence="3">Belongs to the PTPS family.</text>
</comment>
<dbReference type="InterPro" id="IPR007115">
    <property type="entry name" value="6-PTP_synth/QueD"/>
</dbReference>
<dbReference type="GO" id="GO:0003874">
    <property type="term" value="F:6-pyruvoyltetrahydropterin synthase activity"/>
    <property type="evidence" value="ECO:0007669"/>
    <property type="project" value="UniProtKB-EC"/>
</dbReference>
<evidence type="ECO:0000256" key="4">
    <source>
        <dbReference type="ARBA" id="ARBA00013100"/>
    </source>
</evidence>
<dbReference type="SUPFAM" id="SSF55620">
    <property type="entry name" value="Tetrahydrobiopterin biosynthesis enzymes-like"/>
    <property type="match status" value="1"/>
</dbReference>
<organism evidence="9 10">
    <name type="scientific">Cichlidogyrus casuarinus</name>
    <dbReference type="NCBI Taxonomy" id="1844966"/>
    <lineage>
        <taxon>Eukaryota</taxon>
        <taxon>Metazoa</taxon>
        <taxon>Spiralia</taxon>
        <taxon>Lophotrochozoa</taxon>
        <taxon>Platyhelminthes</taxon>
        <taxon>Monogenea</taxon>
        <taxon>Monopisthocotylea</taxon>
        <taxon>Dactylogyridea</taxon>
        <taxon>Ancyrocephalidae</taxon>
        <taxon>Cichlidogyrus</taxon>
    </lineage>
</organism>
<comment type="caution">
    <text evidence="9">The sequence shown here is derived from an EMBL/GenBank/DDBJ whole genome shotgun (WGS) entry which is preliminary data.</text>
</comment>
<keyword evidence="6" id="KW-0862">Zinc</keyword>
<evidence type="ECO:0000313" key="9">
    <source>
        <dbReference type="EMBL" id="KAL3320717.1"/>
    </source>
</evidence>
<keyword evidence="8" id="KW-0456">Lyase</keyword>
<gene>
    <name evidence="9" type="ORF">Ciccas_000586</name>
</gene>
<comment type="pathway">
    <text evidence="2">Cofactor biosynthesis; tetrahydrobiopterin biosynthesis; tetrahydrobiopterin from 7,8-dihydroneopterin triphosphate: step 1/3.</text>
</comment>
<dbReference type="Gene3D" id="3.30.479.10">
    <property type="entry name" value="6-pyruvoyl tetrahydropterin synthase/QueD"/>
    <property type="match status" value="1"/>
</dbReference>
<dbReference type="PANTHER" id="PTHR12589">
    <property type="entry name" value="PYRUVOYL TETRAHYDROBIOPTERIN SYNTHASE"/>
    <property type="match status" value="1"/>
</dbReference>
<dbReference type="EC" id="4.2.3.12" evidence="4"/>
<keyword evidence="5" id="KW-0479">Metal-binding</keyword>
<dbReference type="PROSITE" id="PS00987">
    <property type="entry name" value="PTPS_1"/>
    <property type="match status" value="1"/>
</dbReference>
<evidence type="ECO:0000256" key="5">
    <source>
        <dbReference type="ARBA" id="ARBA00022723"/>
    </source>
</evidence>
<proteinExistence type="inferred from homology"/>
<evidence type="ECO:0000256" key="6">
    <source>
        <dbReference type="ARBA" id="ARBA00022833"/>
    </source>
</evidence>
<evidence type="ECO:0000256" key="1">
    <source>
        <dbReference type="ARBA" id="ARBA00001947"/>
    </source>
</evidence>
<sequence>MSPEENVKIFSKCNNVNGHGHNYKFEVTLFGEIDPITGMVMNLSTLKEIIQNEVMAHLDHKNIDKDVAFFSQTGTVSTTENVCVFIWNQLQAKLPNDLLYEVKVHETDKNTFTFRGDF</sequence>
<dbReference type="AlphaFoldDB" id="A0ABD2QMG6"/>
<dbReference type="PANTHER" id="PTHR12589:SF7">
    <property type="entry name" value="6-PYRUVOYL TETRAHYDROBIOPTERIN SYNTHASE"/>
    <property type="match status" value="1"/>
</dbReference>
<evidence type="ECO:0000256" key="8">
    <source>
        <dbReference type="ARBA" id="ARBA00023239"/>
    </source>
</evidence>
<dbReference type="FunFam" id="3.30.479.10:FF:000003">
    <property type="entry name" value="6-pyruvoyl tetrahydrobiopterin synthase"/>
    <property type="match status" value="1"/>
</dbReference>
<keyword evidence="7" id="KW-0783">Tetrahydrobiopterin biosynthesis</keyword>
<evidence type="ECO:0000313" key="10">
    <source>
        <dbReference type="Proteomes" id="UP001626550"/>
    </source>
</evidence>
<reference evidence="9 10" key="1">
    <citation type="submission" date="2024-11" db="EMBL/GenBank/DDBJ databases">
        <title>Adaptive evolution of stress response genes in parasites aligns with host niche diversity.</title>
        <authorList>
            <person name="Hahn C."/>
            <person name="Resl P."/>
        </authorList>
    </citation>
    <scope>NUCLEOTIDE SEQUENCE [LARGE SCALE GENOMIC DNA]</scope>
    <source>
        <strain evidence="9">EGGRZ-B1_66</strain>
        <tissue evidence="9">Body</tissue>
    </source>
</reference>
<dbReference type="InterPro" id="IPR022470">
    <property type="entry name" value="PTPS_Cys_AS"/>
</dbReference>